<dbReference type="AlphaFoldDB" id="A0A1B9QW52"/>
<evidence type="ECO:0000256" key="3">
    <source>
        <dbReference type="ARBA" id="ARBA00007931"/>
    </source>
</evidence>
<comment type="cofactor">
    <cofactor evidence="1">
        <name>Zn(2+)</name>
        <dbReference type="ChEBI" id="CHEBI:29105"/>
    </cofactor>
</comment>
<evidence type="ECO:0000313" key="10">
    <source>
        <dbReference type="Proteomes" id="UP000093173"/>
    </source>
</evidence>
<proteinExistence type="inferred from homology"/>
<evidence type="ECO:0000259" key="8">
    <source>
        <dbReference type="Pfam" id="PF02163"/>
    </source>
</evidence>
<keyword evidence="10" id="KW-1185">Reference proteome</keyword>
<feature type="transmembrane region" description="Helical" evidence="7">
    <location>
        <begin position="145"/>
        <end position="178"/>
    </location>
</feature>
<evidence type="ECO:0000256" key="7">
    <source>
        <dbReference type="SAM" id="Phobius"/>
    </source>
</evidence>
<evidence type="ECO:0000313" key="9">
    <source>
        <dbReference type="EMBL" id="OCH73659.1"/>
    </source>
</evidence>
<dbReference type="PANTHER" id="PTHR13325:SF3">
    <property type="entry name" value="MEMBRANE-BOUND TRANSCRIPTION FACTOR SITE-2 PROTEASE"/>
    <property type="match status" value="1"/>
</dbReference>
<dbReference type="GO" id="GO:0016020">
    <property type="term" value="C:membrane"/>
    <property type="evidence" value="ECO:0007669"/>
    <property type="project" value="InterPro"/>
</dbReference>
<comment type="subcellular location">
    <subcellularLocation>
        <location evidence="2">Endomembrane system</location>
        <topology evidence="2">Multi-pass membrane protein</topology>
    </subcellularLocation>
</comment>
<dbReference type="GO" id="GO:0005737">
    <property type="term" value="C:cytoplasm"/>
    <property type="evidence" value="ECO:0007669"/>
    <property type="project" value="TreeGrafter"/>
</dbReference>
<feature type="domain" description="Peptidase M50" evidence="8">
    <location>
        <begin position="202"/>
        <end position="319"/>
    </location>
</feature>
<keyword evidence="6 7" id="KW-0472">Membrane</keyword>
<evidence type="ECO:0000256" key="2">
    <source>
        <dbReference type="ARBA" id="ARBA00004127"/>
    </source>
</evidence>
<keyword evidence="4 7" id="KW-0812">Transmembrane</keyword>
<name>A0A1B9QW52_9VIBR</name>
<protein>
    <recommendedName>
        <fullName evidence="8">Peptidase M50 domain-containing protein</fullName>
    </recommendedName>
</protein>
<feature type="transmembrane region" description="Helical" evidence="7">
    <location>
        <begin position="285"/>
        <end position="304"/>
    </location>
</feature>
<keyword evidence="5 7" id="KW-1133">Transmembrane helix</keyword>
<feature type="transmembrane region" description="Helical" evidence="7">
    <location>
        <begin position="359"/>
        <end position="384"/>
    </location>
</feature>
<dbReference type="GO" id="GO:0012505">
    <property type="term" value="C:endomembrane system"/>
    <property type="evidence" value="ECO:0007669"/>
    <property type="project" value="UniProtKB-SubCell"/>
</dbReference>
<dbReference type="InterPro" id="IPR001193">
    <property type="entry name" value="MBTPS2"/>
</dbReference>
<dbReference type="Pfam" id="PF02163">
    <property type="entry name" value="Peptidase_M50"/>
    <property type="match status" value="1"/>
</dbReference>
<dbReference type="PANTHER" id="PTHR13325">
    <property type="entry name" value="PROTEASE M50 MEMBRANE-BOUND TRANSCRIPTION FACTOR SITE 2 PROTEASE"/>
    <property type="match status" value="1"/>
</dbReference>
<sequence length="712" mass="80471">MGTHAVNPSAWKAVATSRPTLKPGLSTATHLYRGKQWWVIRDDDTHRVFRVPINAVSFVLALKGAQTIEQIYQAYREQGHEELLSQEELLSLLNQLEVQGLIVGLSQLGLEKLTQRRTRQKRLALFSKYGNPVSFKLPLLNPTRFVAQMVGVAGALFNPYALFLWGMLVAVSGILAAMHWREITDNLNDKFFSVENALLGLIVYVLIKAFHELAHVFAISRYGGRCKEVGLLFIAFVPVPYVDASQSSLLPNKWHRVWVSLAGIQSELLLAAIATFVWLAVEPGLLRAAMYNVMMIGWINTLLLNGNPLQRFDGYFALQDAFELPNLATRSANAYHYLAQYYLLGDRSAVKPDYQRKEWLWFLVYWPASWCFRTAIMVTIALYLAEHIPFVGWILAAWTLIQMFAIPLIKFVLFMSRNKKETQQSPVLRRGLLLSLMIVLSISFVPLPNNSVVEGVVWLPDVQRVRSTSNGFVEQLHVDPSTLVTAKQPLVTLKAPLIELERSEKQAQLIQLERQYDADLVDDQVKAAITKERIQQVEFEVSELERRLSELVVYAPSHGEFVMLEESLIIGSHVKKGDPIGEVQLVDYNSVKAVIPMDNIDLVRESLVNVEVRAAHAPFKVSNASIVRLDPGASQTLPSEVLTIEGGGSFAVEDAEKLTSHQLFYLADIRLANPEPFYGGERVTVRFQHEYQPLFFQVARLVRQTLLRRLDV</sequence>
<dbReference type="EMBL" id="MAJZ01000764">
    <property type="protein sequence ID" value="OCH73659.1"/>
    <property type="molecule type" value="Genomic_DNA"/>
</dbReference>
<accession>A0A1B9QW52</accession>
<reference evidence="10" key="1">
    <citation type="submission" date="2016-06" db="EMBL/GenBank/DDBJ databases">
        <authorList>
            <person name="Hehemann J.-H."/>
            <person name="Arevalo P."/>
            <person name="Datta M.S."/>
            <person name="Polz M.F."/>
        </authorList>
    </citation>
    <scope>NUCLEOTIDE SEQUENCE [LARGE SCALE GENOMIC DNA]</scope>
    <source>
        <strain evidence="10">9CSC122</strain>
    </source>
</reference>
<feature type="transmembrane region" description="Helical" evidence="7">
    <location>
        <begin position="198"/>
        <end position="218"/>
    </location>
</feature>
<comment type="similarity">
    <text evidence="3">Belongs to the peptidase M50B family.</text>
</comment>
<organism evidence="9 10">
    <name type="scientific">Vibrio genomosp. F10</name>
    <dbReference type="NCBI Taxonomy" id="723171"/>
    <lineage>
        <taxon>Bacteria</taxon>
        <taxon>Pseudomonadati</taxon>
        <taxon>Pseudomonadota</taxon>
        <taxon>Gammaproteobacteria</taxon>
        <taxon>Vibrionales</taxon>
        <taxon>Vibrionaceae</taxon>
        <taxon>Vibrio</taxon>
    </lineage>
</organism>
<comment type="caution">
    <text evidence="9">The sequence shown here is derived from an EMBL/GenBank/DDBJ whole genome shotgun (WGS) entry which is preliminary data.</text>
</comment>
<evidence type="ECO:0000256" key="5">
    <source>
        <dbReference type="ARBA" id="ARBA00022989"/>
    </source>
</evidence>
<feature type="transmembrane region" description="Helical" evidence="7">
    <location>
        <begin position="257"/>
        <end position="279"/>
    </location>
</feature>
<gene>
    <name evidence="9" type="ORF">A6E14_14160</name>
</gene>
<dbReference type="GO" id="GO:0031293">
    <property type="term" value="P:membrane protein intracellular domain proteolysis"/>
    <property type="evidence" value="ECO:0007669"/>
    <property type="project" value="TreeGrafter"/>
</dbReference>
<evidence type="ECO:0000256" key="1">
    <source>
        <dbReference type="ARBA" id="ARBA00001947"/>
    </source>
</evidence>
<feature type="transmembrane region" description="Helical" evidence="7">
    <location>
        <begin position="390"/>
        <end position="415"/>
    </location>
</feature>
<dbReference type="GO" id="GO:0004222">
    <property type="term" value="F:metalloendopeptidase activity"/>
    <property type="evidence" value="ECO:0007669"/>
    <property type="project" value="InterPro"/>
</dbReference>
<dbReference type="RefSeq" id="WP_065577218.1">
    <property type="nucleotide sequence ID" value="NZ_JBNGCH010000764.1"/>
</dbReference>
<feature type="transmembrane region" description="Helical" evidence="7">
    <location>
        <begin position="427"/>
        <end position="447"/>
    </location>
</feature>
<dbReference type="InterPro" id="IPR008915">
    <property type="entry name" value="Peptidase_M50"/>
</dbReference>
<evidence type="ECO:0000256" key="4">
    <source>
        <dbReference type="ARBA" id="ARBA00022692"/>
    </source>
</evidence>
<dbReference type="Proteomes" id="UP000093173">
    <property type="component" value="Unassembled WGS sequence"/>
</dbReference>
<evidence type="ECO:0000256" key="6">
    <source>
        <dbReference type="ARBA" id="ARBA00023136"/>
    </source>
</evidence>